<dbReference type="Proteomes" id="UP001240150">
    <property type="component" value="Chromosome"/>
</dbReference>
<proteinExistence type="predicted"/>
<dbReference type="InterPro" id="IPR036388">
    <property type="entry name" value="WH-like_DNA-bd_sf"/>
</dbReference>
<dbReference type="Pfam" id="PF08279">
    <property type="entry name" value="HTH_11"/>
    <property type="match status" value="1"/>
</dbReference>
<evidence type="ECO:0000313" key="4">
    <source>
        <dbReference type="EMBL" id="WIM97965.1"/>
    </source>
</evidence>
<organism evidence="4 5">
    <name type="scientific">Actinoplanes oblitus</name>
    <dbReference type="NCBI Taxonomy" id="3040509"/>
    <lineage>
        <taxon>Bacteria</taxon>
        <taxon>Bacillati</taxon>
        <taxon>Actinomycetota</taxon>
        <taxon>Actinomycetes</taxon>
        <taxon>Micromonosporales</taxon>
        <taxon>Micromonosporaceae</taxon>
        <taxon>Actinoplanes</taxon>
    </lineage>
</organism>
<dbReference type="PANTHER" id="PTHR34580:SF1">
    <property type="entry name" value="PROTEIN PAFC"/>
    <property type="match status" value="1"/>
</dbReference>
<accession>A0ABY8WQA6</accession>
<evidence type="ECO:0000259" key="2">
    <source>
        <dbReference type="Pfam" id="PF08279"/>
    </source>
</evidence>
<evidence type="ECO:0000256" key="1">
    <source>
        <dbReference type="SAM" id="MobiDB-lite"/>
    </source>
</evidence>
<dbReference type="Gene3D" id="1.10.10.10">
    <property type="entry name" value="Winged helix-like DNA-binding domain superfamily/Winged helix DNA-binding domain"/>
    <property type="match status" value="1"/>
</dbReference>
<feature type="region of interest" description="Disordered" evidence="1">
    <location>
        <begin position="251"/>
        <end position="276"/>
    </location>
</feature>
<feature type="domain" description="WYL" evidence="3">
    <location>
        <begin position="143"/>
        <end position="198"/>
    </location>
</feature>
<feature type="domain" description="Helix-turn-helix type 11" evidence="2">
    <location>
        <begin position="6"/>
        <end position="62"/>
    </location>
</feature>
<sequence>MNRTDRLYAIVEELRAVAPRPRSARWLADRFEVSTRTVERDIAALQQSGTPVYAEPGRTGGYCLDRAHTLPPVNLTPEEAVAMALALRRLDGTPFRQAAASALRKLVAAMRADDAAAAHALAGRIHLVGGSAPAVMPPALPVGQVIRIGYRDRSGTVTRRDVEPQGYVAVRDSWYLIAWCRLRDSARIFRVDRISEVTPTREPAPPRTLDESELDIPADKRERLSLLTEPARSAASRGGRLVAGAGVGQASAPATFHRAGGVKTPKRLPSGSLSRA</sequence>
<reference evidence="4 5" key="1">
    <citation type="submission" date="2023-06" db="EMBL/GenBank/DDBJ databases">
        <authorList>
            <person name="Yushchuk O."/>
            <person name="Binda E."/>
            <person name="Ruckert-Reed C."/>
            <person name="Fedorenko V."/>
            <person name="Kalinowski J."/>
            <person name="Marinelli F."/>
        </authorList>
    </citation>
    <scope>NUCLEOTIDE SEQUENCE [LARGE SCALE GENOMIC DNA]</scope>
    <source>
        <strain evidence="4 5">NRRL 3884</strain>
    </source>
</reference>
<dbReference type="PANTHER" id="PTHR34580">
    <property type="match status" value="1"/>
</dbReference>
<evidence type="ECO:0000313" key="5">
    <source>
        <dbReference type="Proteomes" id="UP001240150"/>
    </source>
</evidence>
<evidence type="ECO:0000259" key="3">
    <source>
        <dbReference type="Pfam" id="PF13280"/>
    </source>
</evidence>
<dbReference type="Pfam" id="PF13280">
    <property type="entry name" value="WYL"/>
    <property type="match status" value="1"/>
</dbReference>
<dbReference type="InterPro" id="IPR013196">
    <property type="entry name" value="HTH_11"/>
</dbReference>
<dbReference type="InterPro" id="IPR036390">
    <property type="entry name" value="WH_DNA-bd_sf"/>
</dbReference>
<keyword evidence="5" id="KW-1185">Reference proteome</keyword>
<dbReference type="RefSeq" id="WP_284919358.1">
    <property type="nucleotide sequence ID" value="NZ_CP126980.1"/>
</dbReference>
<gene>
    <name evidence="4" type="ORF">ACTOB_001533</name>
</gene>
<dbReference type="InterPro" id="IPR051534">
    <property type="entry name" value="CBASS_pafABC_assoc_protein"/>
</dbReference>
<dbReference type="InterPro" id="IPR026881">
    <property type="entry name" value="WYL_dom"/>
</dbReference>
<name>A0ABY8WQA6_9ACTN</name>
<dbReference type="EMBL" id="CP126980">
    <property type="protein sequence ID" value="WIM97965.1"/>
    <property type="molecule type" value="Genomic_DNA"/>
</dbReference>
<dbReference type="SUPFAM" id="SSF46785">
    <property type="entry name" value="Winged helix' DNA-binding domain"/>
    <property type="match status" value="1"/>
</dbReference>
<protein>
    <submittedName>
        <fullName evidence="4">YafY family protein</fullName>
    </submittedName>
</protein>
<dbReference type="PROSITE" id="PS52050">
    <property type="entry name" value="WYL"/>
    <property type="match status" value="1"/>
</dbReference>